<keyword evidence="3" id="KW-0804">Transcription</keyword>
<dbReference type="PROSITE" id="PS50977">
    <property type="entry name" value="HTH_TETR_2"/>
    <property type="match status" value="1"/>
</dbReference>
<evidence type="ECO:0000313" key="6">
    <source>
        <dbReference type="EMBL" id="PPK71068.1"/>
    </source>
</evidence>
<dbReference type="GO" id="GO:0000976">
    <property type="term" value="F:transcription cis-regulatory region binding"/>
    <property type="evidence" value="ECO:0007669"/>
    <property type="project" value="TreeGrafter"/>
</dbReference>
<reference evidence="6 7" key="1">
    <citation type="submission" date="2018-02" db="EMBL/GenBank/DDBJ databases">
        <title>Genomic Encyclopedia of Archaeal and Bacterial Type Strains, Phase II (KMG-II): from individual species to whole genera.</title>
        <authorList>
            <person name="Goeker M."/>
        </authorList>
    </citation>
    <scope>NUCLEOTIDE SEQUENCE [LARGE SCALE GENOMIC DNA]</scope>
    <source>
        <strain evidence="6 7">YU 961-1</strain>
    </source>
</reference>
<sequence>MAGEDAGKRKVGRPARLSVQAIAAAATRIVAAEGVDGLSMRRLAKELSSTPMALYHHVRDKDELLMLVLEEYARDLPRPELPAEPRARLLAAATTMYELLAGFPWVVEVLATDDLAAPSALWLVEDILDAAIACGLSPERAVYAYRVIWYYTAGDLHIGYQRTRRQAAAGEPKHLRRVFAELDPARFPRITSLAAEWATVARADRHREALADIISGLLD</sequence>
<evidence type="ECO:0000259" key="5">
    <source>
        <dbReference type="PROSITE" id="PS50977"/>
    </source>
</evidence>
<keyword evidence="1" id="KW-0805">Transcription regulation</keyword>
<dbReference type="GO" id="GO:0045892">
    <property type="term" value="P:negative regulation of DNA-templated transcription"/>
    <property type="evidence" value="ECO:0007669"/>
    <property type="project" value="InterPro"/>
</dbReference>
<dbReference type="RefSeq" id="WP_104476043.1">
    <property type="nucleotide sequence ID" value="NZ_CP154825.1"/>
</dbReference>
<gene>
    <name evidence="6" type="ORF">CLV40_101254</name>
</gene>
<dbReference type="SUPFAM" id="SSF48498">
    <property type="entry name" value="Tetracyclin repressor-like, C-terminal domain"/>
    <property type="match status" value="1"/>
</dbReference>
<evidence type="ECO:0000256" key="3">
    <source>
        <dbReference type="ARBA" id="ARBA00023163"/>
    </source>
</evidence>
<dbReference type="EMBL" id="PTIX01000001">
    <property type="protein sequence ID" value="PPK71068.1"/>
    <property type="molecule type" value="Genomic_DNA"/>
</dbReference>
<dbReference type="Proteomes" id="UP000239203">
    <property type="component" value="Unassembled WGS sequence"/>
</dbReference>
<accession>A0A2S6H0S4</accession>
<dbReference type="InterPro" id="IPR001647">
    <property type="entry name" value="HTH_TetR"/>
</dbReference>
<dbReference type="Pfam" id="PF02909">
    <property type="entry name" value="TetR_C_1"/>
    <property type="match status" value="1"/>
</dbReference>
<dbReference type="SUPFAM" id="SSF46689">
    <property type="entry name" value="Homeodomain-like"/>
    <property type="match status" value="1"/>
</dbReference>
<dbReference type="GO" id="GO:0003700">
    <property type="term" value="F:DNA-binding transcription factor activity"/>
    <property type="evidence" value="ECO:0007669"/>
    <property type="project" value="TreeGrafter"/>
</dbReference>
<proteinExistence type="predicted"/>
<dbReference type="InterPro" id="IPR004111">
    <property type="entry name" value="Repressor_TetR_C"/>
</dbReference>
<dbReference type="InterPro" id="IPR036271">
    <property type="entry name" value="Tet_transcr_reg_TetR-rel_C_sf"/>
</dbReference>
<keyword evidence="2 4" id="KW-0238">DNA-binding</keyword>
<dbReference type="InterPro" id="IPR050109">
    <property type="entry name" value="HTH-type_TetR-like_transc_reg"/>
</dbReference>
<dbReference type="InterPro" id="IPR009057">
    <property type="entry name" value="Homeodomain-like_sf"/>
</dbReference>
<organism evidence="6 7">
    <name type="scientific">Actinokineospora auranticolor</name>
    <dbReference type="NCBI Taxonomy" id="155976"/>
    <lineage>
        <taxon>Bacteria</taxon>
        <taxon>Bacillati</taxon>
        <taxon>Actinomycetota</taxon>
        <taxon>Actinomycetes</taxon>
        <taxon>Pseudonocardiales</taxon>
        <taxon>Pseudonocardiaceae</taxon>
        <taxon>Actinokineospora</taxon>
    </lineage>
</organism>
<evidence type="ECO:0000256" key="1">
    <source>
        <dbReference type="ARBA" id="ARBA00023015"/>
    </source>
</evidence>
<dbReference type="Pfam" id="PF00440">
    <property type="entry name" value="TetR_N"/>
    <property type="match status" value="1"/>
</dbReference>
<dbReference type="PANTHER" id="PTHR30055:SF151">
    <property type="entry name" value="TRANSCRIPTIONAL REGULATORY PROTEIN"/>
    <property type="match status" value="1"/>
</dbReference>
<keyword evidence="7" id="KW-1185">Reference proteome</keyword>
<evidence type="ECO:0000313" key="7">
    <source>
        <dbReference type="Proteomes" id="UP000239203"/>
    </source>
</evidence>
<dbReference type="PANTHER" id="PTHR30055">
    <property type="entry name" value="HTH-TYPE TRANSCRIPTIONAL REGULATOR RUTR"/>
    <property type="match status" value="1"/>
</dbReference>
<feature type="DNA-binding region" description="H-T-H motif" evidence="4">
    <location>
        <begin position="39"/>
        <end position="58"/>
    </location>
</feature>
<dbReference type="AlphaFoldDB" id="A0A2S6H0S4"/>
<name>A0A2S6H0S4_9PSEU</name>
<dbReference type="OrthoDB" id="3358037at2"/>
<dbReference type="Gene3D" id="1.10.357.10">
    <property type="entry name" value="Tetracycline Repressor, domain 2"/>
    <property type="match status" value="1"/>
</dbReference>
<protein>
    <submittedName>
        <fullName evidence="6">Regulatory TetR family protein</fullName>
    </submittedName>
</protein>
<evidence type="ECO:0000256" key="4">
    <source>
        <dbReference type="PROSITE-ProRule" id="PRU00335"/>
    </source>
</evidence>
<feature type="domain" description="HTH tetR-type" evidence="5">
    <location>
        <begin position="16"/>
        <end position="76"/>
    </location>
</feature>
<evidence type="ECO:0000256" key="2">
    <source>
        <dbReference type="ARBA" id="ARBA00023125"/>
    </source>
</evidence>
<comment type="caution">
    <text evidence="6">The sequence shown here is derived from an EMBL/GenBank/DDBJ whole genome shotgun (WGS) entry which is preliminary data.</text>
</comment>